<dbReference type="Proteomes" id="UP001152622">
    <property type="component" value="Chromosome 3"/>
</dbReference>
<evidence type="ECO:0000256" key="1">
    <source>
        <dbReference type="SAM" id="MobiDB-lite"/>
    </source>
</evidence>
<evidence type="ECO:0000313" key="3">
    <source>
        <dbReference type="Proteomes" id="UP001152622"/>
    </source>
</evidence>
<organism evidence="2 3">
    <name type="scientific">Synaphobranchus kaupii</name>
    <name type="common">Kaup's arrowtooth eel</name>
    <dbReference type="NCBI Taxonomy" id="118154"/>
    <lineage>
        <taxon>Eukaryota</taxon>
        <taxon>Metazoa</taxon>
        <taxon>Chordata</taxon>
        <taxon>Craniata</taxon>
        <taxon>Vertebrata</taxon>
        <taxon>Euteleostomi</taxon>
        <taxon>Actinopterygii</taxon>
        <taxon>Neopterygii</taxon>
        <taxon>Teleostei</taxon>
        <taxon>Anguilliformes</taxon>
        <taxon>Synaphobranchidae</taxon>
        <taxon>Synaphobranchus</taxon>
    </lineage>
</organism>
<comment type="caution">
    <text evidence="2">The sequence shown here is derived from an EMBL/GenBank/DDBJ whole genome shotgun (WGS) entry which is preliminary data.</text>
</comment>
<sequence length="93" mass="10072">MLVHGARLAFIARPTRDAAARVRLCVWVSELTVSPEGKVITGARARLIGRMHSLFRAPLAVTTRHGPAFKRSRGTGGRDPRPIAGSAGSLFRR</sequence>
<name>A0A9Q1FWF0_SYNKA</name>
<protein>
    <submittedName>
        <fullName evidence="2">Uncharacterized protein</fullName>
    </submittedName>
</protein>
<gene>
    <name evidence="2" type="ORF">SKAU_G00084940</name>
</gene>
<reference evidence="2" key="1">
    <citation type="journal article" date="2023" name="Science">
        <title>Genome structures resolve the early diversification of teleost fishes.</title>
        <authorList>
            <person name="Parey E."/>
            <person name="Louis A."/>
            <person name="Montfort J."/>
            <person name="Bouchez O."/>
            <person name="Roques C."/>
            <person name="Iampietro C."/>
            <person name="Lluch J."/>
            <person name="Castinel A."/>
            <person name="Donnadieu C."/>
            <person name="Desvignes T."/>
            <person name="Floi Bucao C."/>
            <person name="Jouanno E."/>
            <person name="Wen M."/>
            <person name="Mejri S."/>
            <person name="Dirks R."/>
            <person name="Jansen H."/>
            <person name="Henkel C."/>
            <person name="Chen W.J."/>
            <person name="Zahm M."/>
            <person name="Cabau C."/>
            <person name="Klopp C."/>
            <person name="Thompson A.W."/>
            <person name="Robinson-Rechavi M."/>
            <person name="Braasch I."/>
            <person name="Lecointre G."/>
            <person name="Bobe J."/>
            <person name="Postlethwait J.H."/>
            <person name="Berthelot C."/>
            <person name="Roest Crollius H."/>
            <person name="Guiguen Y."/>
        </authorList>
    </citation>
    <scope>NUCLEOTIDE SEQUENCE</scope>
    <source>
        <strain evidence="2">WJC10195</strain>
    </source>
</reference>
<dbReference type="AlphaFoldDB" id="A0A9Q1FWF0"/>
<keyword evidence="3" id="KW-1185">Reference proteome</keyword>
<feature type="region of interest" description="Disordered" evidence="1">
    <location>
        <begin position="66"/>
        <end position="93"/>
    </location>
</feature>
<accession>A0A9Q1FWF0</accession>
<dbReference type="EMBL" id="JAINUF010000003">
    <property type="protein sequence ID" value="KAJ8368466.1"/>
    <property type="molecule type" value="Genomic_DNA"/>
</dbReference>
<proteinExistence type="predicted"/>
<evidence type="ECO:0000313" key="2">
    <source>
        <dbReference type="EMBL" id="KAJ8368466.1"/>
    </source>
</evidence>